<evidence type="ECO:0000313" key="3">
    <source>
        <dbReference type="EMBL" id="STX52919.1"/>
    </source>
</evidence>
<evidence type="ECO:0000259" key="2">
    <source>
        <dbReference type="PROSITE" id="PS50914"/>
    </source>
</evidence>
<organism evidence="3 4">
    <name type="scientific">Legionella busanensis</name>
    <dbReference type="NCBI Taxonomy" id="190655"/>
    <lineage>
        <taxon>Bacteria</taxon>
        <taxon>Pseudomonadati</taxon>
        <taxon>Pseudomonadota</taxon>
        <taxon>Gammaproteobacteria</taxon>
        <taxon>Legionellales</taxon>
        <taxon>Legionellaceae</taxon>
        <taxon>Legionella</taxon>
    </lineage>
</organism>
<feature type="transmembrane region" description="Helical" evidence="1">
    <location>
        <begin position="6"/>
        <end position="32"/>
    </location>
</feature>
<feature type="domain" description="BON" evidence="2">
    <location>
        <begin position="119"/>
        <end position="189"/>
    </location>
</feature>
<dbReference type="Pfam" id="PF04972">
    <property type="entry name" value="BON"/>
    <property type="match status" value="1"/>
</dbReference>
<gene>
    <name evidence="3" type="ORF">NCTC13316_03045</name>
</gene>
<sequence length="193" mass="21893">MHRCGFYLFIILTFLLLTSCIGTLWTGASLIYDRHNVYKKVYDYQLALQANQALFADRLLKQEGCYLDLAVFKGDILLAGHLPNRKLRHLAEARLRTLEGYREIFLQVAVYSAPANDLTDAWLTTKIRSQILADAEIDPNDFKIVTVDNIVYVMGDVRPNQAARVLNLAKNTQGVMRVVKLMRYLNLSEAPAG</sequence>
<keyword evidence="4" id="KW-1185">Reference proteome</keyword>
<proteinExistence type="predicted"/>
<dbReference type="InterPro" id="IPR051686">
    <property type="entry name" value="Lipoprotein_DolP"/>
</dbReference>
<dbReference type="AlphaFoldDB" id="A0A378JS37"/>
<evidence type="ECO:0000313" key="4">
    <source>
        <dbReference type="Proteomes" id="UP000254794"/>
    </source>
</evidence>
<dbReference type="PROSITE" id="PS51257">
    <property type="entry name" value="PROKAR_LIPOPROTEIN"/>
    <property type="match status" value="1"/>
</dbReference>
<dbReference type="OrthoDB" id="9783990at2"/>
<reference evidence="3 4" key="1">
    <citation type="submission" date="2018-06" db="EMBL/GenBank/DDBJ databases">
        <authorList>
            <consortium name="Pathogen Informatics"/>
            <person name="Doyle S."/>
        </authorList>
    </citation>
    <scope>NUCLEOTIDE SEQUENCE [LARGE SCALE GENOMIC DNA]</scope>
    <source>
        <strain evidence="3 4">NCTC13316</strain>
    </source>
</reference>
<keyword evidence="3" id="KW-0449">Lipoprotein</keyword>
<protein>
    <submittedName>
        <fullName evidence="3">Hemolysin, lipoprotein</fullName>
    </submittedName>
</protein>
<evidence type="ECO:0000256" key="1">
    <source>
        <dbReference type="SAM" id="Phobius"/>
    </source>
</evidence>
<dbReference type="PANTHER" id="PTHR34606:SF4">
    <property type="entry name" value="OUTER MEMBRANE LIPOPROTEIN DOLP"/>
    <property type="match status" value="1"/>
</dbReference>
<dbReference type="PANTHER" id="PTHR34606">
    <property type="entry name" value="BON DOMAIN-CONTAINING PROTEIN"/>
    <property type="match status" value="1"/>
</dbReference>
<name>A0A378JS37_9GAMM</name>
<accession>A0A378JS37</accession>
<keyword evidence="1" id="KW-0812">Transmembrane</keyword>
<dbReference type="RefSeq" id="WP_115332437.1">
    <property type="nucleotide sequence ID" value="NZ_CAAAHP010000003.1"/>
</dbReference>
<dbReference type="EMBL" id="UGOD01000001">
    <property type="protein sequence ID" value="STX52919.1"/>
    <property type="molecule type" value="Genomic_DNA"/>
</dbReference>
<keyword evidence="1" id="KW-1133">Transmembrane helix</keyword>
<dbReference type="Proteomes" id="UP000254794">
    <property type="component" value="Unassembled WGS sequence"/>
</dbReference>
<keyword evidence="1" id="KW-0472">Membrane</keyword>
<dbReference type="InterPro" id="IPR007055">
    <property type="entry name" value="BON_dom"/>
</dbReference>
<dbReference type="PROSITE" id="PS50914">
    <property type="entry name" value="BON"/>
    <property type="match status" value="1"/>
</dbReference>